<comment type="caution">
    <text evidence="2">The sequence shown here is derived from an EMBL/GenBank/DDBJ whole genome shotgun (WGS) entry which is preliminary data.</text>
</comment>
<protein>
    <submittedName>
        <fullName evidence="2">Polyferredoxin</fullName>
    </submittedName>
</protein>
<dbReference type="RefSeq" id="WP_225970358.1">
    <property type="nucleotide sequence ID" value="NZ_JAFDST010000012.1"/>
</dbReference>
<gene>
    <name evidence="2" type="ORF">JOC74_004808</name>
</gene>
<feature type="transmembrane region" description="Helical" evidence="1">
    <location>
        <begin position="66"/>
        <end position="87"/>
    </location>
</feature>
<name>A0ABS4D3Q1_9BACI</name>
<keyword evidence="1" id="KW-0472">Membrane</keyword>
<organism evidence="2 3">
    <name type="scientific">Bacillus capparidis</name>
    <dbReference type="NCBI Taxonomy" id="1840411"/>
    <lineage>
        <taxon>Bacteria</taxon>
        <taxon>Bacillati</taxon>
        <taxon>Bacillota</taxon>
        <taxon>Bacilli</taxon>
        <taxon>Bacillales</taxon>
        <taxon>Bacillaceae</taxon>
        <taxon>Bacillus</taxon>
    </lineage>
</organism>
<keyword evidence="1" id="KW-0812">Transmembrane</keyword>
<evidence type="ECO:0000256" key="1">
    <source>
        <dbReference type="SAM" id="Phobius"/>
    </source>
</evidence>
<accession>A0ABS4D3Q1</accession>
<dbReference type="EMBL" id="JAFDST010000012">
    <property type="protein sequence ID" value="MBP1084245.1"/>
    <property type="molecule type" value="Genomic_DNA"/>
</dbReference>
<evidence type="ECO:0000313" key="3">
    <source>
        <dbReference type="Proteomes" id="UP000674416"/>
    </source>
</evidence>
<dbReference type="Proteomes" id="UP000674416">
    <property type="component" value="Unassembled WGS sequence"/>
</dbReference>
<feature type="transmembrane region" description="Helical" evidence="1">
    <location>
        <begin position="12"/>
        <end position="35"/>
    </location>
</feature>
<keyword evidence="3" id="KW-1185">Reference proteome</keyword>
<reference evidence="2 3" key="1">
    <citation type="submission" date="2021-01" db="EMBL/GenBank/DDBJ databases">
        <title>Genomic Encyclopedia of Type Strains, Phase IV (KMG-IV): sequencing the most valuable type-strain genomes for metagenomic binning, comparative biology and taxonomic classification.</title>
        <authorList>
            <person name="Goeker M."/>
        </authorList>
    </citation>
    <scope>NUCLEOTIDE SEQUENCE [LARGE SCALE GENOMIC DNA]</scope>
    <source>
        <strain evidence="2 3">DSM 103394</strain>
    </source>
</reference>
<sequence length="93" mass="10700">MMKLESLKHGAIFGSFIAFLGYPMLLAAVFFYHLFQAKSNNDLLFNSLSFEMDGNSAFTFQIKPNFFIIMISLFIVVFIIVSIISSIRKKRFN</sequence>
<proteinExistence type="predicted"/>
<evidence type="ECO:0000313" key="2">
    <source>
        <dbReference type="EMBL" id="MBP1084245.1"/>
    </source>
</evidence>
<keyword evidence="1" id="KW-1133">Transmembrane helix</keyword>